<dbReference type="InterPro" id="IPR006143">
    <property type="entry name" value="RND_pump_MFP"/>
</dbReference>
<reference evidence="6 7" key="1">
    <citation type="submission" date="2020-03" db="EMBL/GenBank/DDBJ databases">
        <title>Complete genome sequence of Monaibacterium sp. ALG8 with diverse plasmids.</title>
        <authorList>
            <person name="Sun C."/>
        </authorList>
    </citation>
    <scope>NUCLEOTIDE SEQUENCE [LARGE SCALE GENOMIC DNA]</scope>
    <source>
        <strain evidence="6 7">ALG8</strain>
    </source>
</reference>
<name>A0A6G7VIG3_9RHOB</name>
<keyword evidence="2" id="KW-0175">Coiled coil</keyword>
<evidence type="ECO:0000313" key="7">
    <source>
        <dbReference type="Proteomes" id="UP000500791"/>
    </source>
</evidence>
<evidence type="ECO:0000256" key="1">
    <source>
        <dbReference type="ARBA" id="ARBA00009477"/>
    </source>
</evidence>
<gene>
    <name evidence="6" type="ORF">G8E03_03095</name>
</gene>
<dbReference type="Gene3D" id="2.40.30.170">
    <property type="match status" value="1"/>
</dbReference>
<dbReference type="PANTHER" id="PTHR30469:SF29">
    <property type="entry name" value="BLR2860 PROTEIN"/>
    <property type="match status" value="1"/>
</dbReference>
<keyword evidence="7" id="KW-1185">Reference proteome</keyword>
<dbReference type="PANTHER" id="PTHR30469">
    <property type="entry name" value="MULTIDRUG RESISTANCE PROTEIN MDTA"/>
    <property type="match status" value="1"/>
</dbReference>
<protein>
    <submittedName>
        <fullName evidence="6">Efflux RND transporter periplasmic adaptor subunit</fullName>
    </submittedName>
</protein>
<organism evidence="6 7">
    <name type="scientific">Pontivivens nitratireducens</name>
    <dbReference type="NCBI Taxonomy" id="2758038"/>
    <lineage>
        <taxon>Bacteria</taxon>
        <taxon>Pseudomonadati</taxon>
        <taxon>Pseudomonadota</taxon>
        <taxon>Alphaproteobacteria</taxon>
        <taxon>Rhodobacterales</taxon>
        <taxon>Paracoccaceae</taxon>
        <taxon>Pontivivens</taxon>
    </lineage>
</organism>
<feature type="domain" description="CusB-like beta-barrel" evidence="5">
    <location>
        <begin position="224"/>
        <end position="293"/>
    </location>
</feature>
<comment type="similarity">
    <text evidence="1">Belongs to the membrane fusion protein (MFP) (TC 8.A.1) family.</text>
</comment>
<dbReference type="EMBL" id="CP049811">
    <property type="protein sequence ID" value="QIK39839.1"/>
    <property type="molecule type" value="Genomic_DNA"/>
</dbReference>
<dbReference type="Proteomes" id="UP000500791">
    <property type="component" value="Chromosome"/>
</dbReference>
<dbReference type="GO" id="GO:0015562">
    <property type="term" value="F:efflux transmembrane transporter activity"/>
    <property type="evidence" value="ECO:0007669"/>
    <property type="project" value="TreeGrafter"/>
</dbReference>
<feature type="coiled-coil region" evidence="2">
    <location>
        <begin position="124"/>
        <end position="158"/>
    </location>
</feature>
<evidence type="ECO:0000256" key="3">
    <source>
        <dbReference type="SAM" id="MobiDB-lite"/>
    </source>
</evidence>
<feature type="domain" description="Multidrug resistance protein MdtA-like barrel-sandwich hybrid" evidence="4">
    <location>
        <begin position="93"/>
        <end position="217"/>
    </location>
</feature>
<dbReference type="Pfam" id="PF25954">
    <property type="entry name" value="Beta-barrel_RND_2"/>
    <property type="match status" value="1"/>
</dbReference>
<dbReference type="Gene3D" id="1.10.287.470">
    <property type="entry name" value="Helix hairpin bin"/>
    <property type="match status" value="1"/>
</dbReference>
<dbReference type="GO" id="GO:1990281">
    <property type="term" value="C:efflux pump complex"/>
    <property type="evidence" value="ECO:0007669"/>
    <property type="project" value="TreeGrafter"/>
</dbReference>
<accession>A0A6G7VIG3</accession>
<evidence type="ECO:0000313" key="6">
    <source>
        <dbReference type="EMBL" id="QIK39839.1"/>
    </source>
</evidence>
<evidence type="ECO:0000259" key="4">
    <source>
        <dbReference type="Pfam" id="PF25917"/>
    </source>
</evidence>
<feature type="region of interest" description="Disordered" evidence="3">
    <location>
        <begin position="1"/>
        <end position="23"/>
    </location>
</feature>
<dbReference type="KEGG" id="mon:G8E03_03095"/>
<dbReference type="Pfam" id="PF25917">
    <property type="entry name" value="BSH_RND"/>
    <property type="match status" value="1"/>
</dbReference>
<dbReference type="InterPro" id="IPR058625">
    <property type="entry name" value="MdtA-like_BSH"/>
</dbReference>
<evidence type="ECO:0000256" key="2">
    <source>
        <dbReference type="SAM" id="Coils"/>
    </source>
</evidence>
<evidence type="ECO:0000259" key="5">
    <source>
        <dbReference type="Pfam" id="PF25954"/>
    </source>
</evidence>
<dbReference type="AlphaFoldDB" id="A0A6G7VIG3"/>
<dbReference type="SUPFAM" id="SSF111369">
    <property type="entry name" value="HlyD-like secretion proteins"/>
    <property type="match status" value="1"/>
</dbReference>
<feature type="compositionally biased region" description="Low complexity" evidence="3">
    <location>
        <begin position="1"/>
        <end position="13"/>
    </location>
</feature>
<proteinExistence type="inferred from homology"/>
<sequence>MNKTTDASDAADTLDFETSGGSGVSGWVATALTLALIAWMGSGYIFPAEEAAAPEARDAGRRAATVAVRASVAEEVTQFFVAEGQALPDRETMIRAETSGEIESLSVQKGQIVDAGVEIARIDAAERSAQLTQANAEIERATREVENAQSLLERGVATQDRVTDARAALATAQAQLATVEQGLDNTVIRAPFPGLLDDLTIDPGEYVQAGTEVGRIIDTDPLTIEVQVPQQAVSGIRADQSAMVSFITGETREGTVTYVSGSADAQTRTFRAEVQVANPDGAIPSGVSAQIRVPVGEATAHFISPAVLALGTDGILGVKTLEEDNTVGFTPVEIVRAQTDGIWVSGLDDQATIITIGQGFVSAGEQVDPRDEAAIAQVNLAAPVSPSVAEEVQ</sequence>
<dbReference type="Gene3D" id="2.40.50.100">
    <property type="match status" value="1"/>
</dbReference>
<dbReference type="InterPro" id="IPR058792">
    <property type="entry name" value="Beta-barrel_RND_2"/>
</dbReference>
<dbReference type="NCBIfam" id="TIGR01730">
    <property type="entry name" value="RND_mfp"/>
    <property type="match status" value="1"/>
</dbReference>